<dbReference type="InterPro" id="IPR018020">
    <property type="entry name" value="OHCU_decarboxylase"/>
</dbReference>
<accession>A0A5N5E2H5</accession>
<feature type="non-terminal residue" evidence="3">
    <location>
        <position position="101"/>
    </location>
</feature>
<proteinExistence type="predicted"/>
<keyword evidence="1" id="KW-0659">Purine metabolism</keyword>
<evidence type="ECO:0000259" key="2">
    <source>
        <dbReference type="Pfam" id="PF09349"/>
    </source>
</evidence>
<dbReference type="Proteomes" id="UP000325576">
    <property type="component" value="Unassembled WGS sequence"/>
</dbReference>
<evidence type="ECO:0000313" key="4">
    <source>
        <dbReference type="Proteomes" id="UP000325576"/>
    </source>
</evidence>
<dbReference type="EMBL" id="MRBO01000455">
    <property type="protein sequence ID" value="KAB2584243.1"/>
    <property type="molecule type" value="Genomic_DNA"/>
</dbReference>
<gene>
    <name evidence="3" type="ORF">BS297_16440</name>
</gene>
<sequence length="101" mass="11308">MLLHQSIGLERFNELPRQKAVHALFECCCSLTWAGWVSDGRPFADHAEILSRAEDAILNLSDEDVERALQCHPPVGVRRNSVPSHLEQCSIWVPDDAVMAT</sequence>
<feature type="domain" description="Oxo-4-hydroxy-4-carboxy-5-ureidoimidazoline decarboxylase" evidence="2">
    <location>
        <begin position="13"/>
        <end position="96"/>
    </location>
</feature>
<dbReference type="Pfam" id="PF09349">
    <property type="entry name" value="OHCU_decarbox"/>
    <property type="match status" value="1"/>
</dbReference>
<dbReference type="AlphaFoldDB" id="A0A5N5E2H5"/>
<evidence type="ECO:0000313" key="3">
    <source>
        <dbReference type="EMBL" id="KAB2584243.1"/>
    </source>
</evidence>
<dbReference type="Gene3D" id="1.10.3330.10">
    <property type="entry name" value="Oxo-4-hydroxy-4-carboxy-5-ureidoimidazoline decarboxylase"/>
    <property type="match status" value="1"/>
</dbReference>
<organism evidence="3 4">
    <name type="scientific">Rhodococcus erythropolis</name>
    <name type="common">Arthrobacter picolinophilus</name>
    <dbReference type="NCBI Taxonomy" id="1833"/>
    <lineage>
        <taxon>Bacteria</taxon>
        <taxon>Bacillati</taxon>
        <taxon>Actinomycetota</taxon>
        <taxon>Actinomycetes</taxon>
        <taxon>Mycobacteriales</taxon>
        <taxon>Nocardiaceae</taxon>
        <taxon>Rhodococcus</taxon>
        <taxon>Rhodococcus erythropolis group</taxon>
    </lineage>
</organism>
<dbReference type="SUPFAM" id="SSF158694">
    <property type="entry name" value="UraD-Like"/>
    <property type="match status" value="1"/>
</dbReference>
<comment type="caution">
    <text evidence="3">The sequence shown here is derived from an EMBL/GenBank/DDBJ whole genome shotgun (WGS) entry which is preliminary data.</text>
</comment>
<evidence type="ECO:0000256" key="1">
    <source>
        <dbReference type="ARBA" id="ARBA00022631"/>
    </source>
</evidence>
<protein>
    <submittedName>
        <fullName evidence="3">2-oxo-4-hydroxy-4-carboxy-5-ureidoimidazoline decarboxylase</fullName>
    </submittedName>
</protein>
<reference evidence="3 4" key="1">
    <citation type="journal article" date="2017" name="Poromechanics V (2013)">
        <title>Genomic Characterization of the Arsenic-Tolerant Actinobacterium, &lt;i&gt;Rhodococcus erythropolis&lt;/i&gt; S43.</title>
        <authorList>
            <person name="Retamal-Morales G."/>
            <person name="Mehnert M."/>
            <person name="Schwabe R."/>
            <person name="Tischler D."/>
            <person name="Schloemann M."/>
            <person name="Levican G.J."/>
        </authorList>
    </citation>
    <scope>NUCLEOTIDE SEQUENCE [LARGE SCALE GENOMIC DNA]</scope>
    <source>
        <strain evidence="3 4">S43</strain>
    </source>
</reference>
<dbReference type="GO" id="GO:0006144">
    <property type="term" value="P:purine nucleobase metabolic process"/>
    <property type="evidence" value="ECO:0007669"/>
    <property type="project" value="UniProtKB-KW"/>
</dbReference>
<name>A0A5N5E2H5_RHOER</name>
<dbReference type="InterPro" id="IPR036778">
    <property type="entry name" value="OHCU_decarboxylase_sf"/>
</dbReference>